<dbReference type="GO" id="GO:0000041">
    <property type="term" value="P:transition metal ion transport"/>
    <property type="evidence" value="ECO:0007669"/>
    <property type="project" value="InterPro"/>
</dbReference>
<dbReference type="EMBL" id="CP154858">
    <property type="protein sequence ID" value="XDT72416.1"/>
    <property type="molecule type" value="Genomic_DNA"/>
</dbReference>
<name>A0AB39UVV3_9GAMM</name>
<feature type="transmembrane region" description="Helical" evidence="7">
    <location>
        <begin position="179"/>
        <end position="210"/>
    </location>
</feature>
<organism evidence="8">
    <name type="scientific">Thermohahella caldifontis</name>
    <dbReference type="NCBI Taxonomy" id="3142973"/>
    <lineage>
        <taxon>Bacteria</taxon>
        <taxon>Pseudomonadati</taxon>
        <taxon>Pseudomonadota</taxon>
        <taxon>Gammaproteobacteria</taxon>
        <taxon>Oceanospirillales</taxon>
        <taxon>Hahellaceae</taxon>
        <taxon>Thermohahella</taxon>
    </lineage>
</organism>
<evidence type="ECO:0000256" key="5">
    <source>
        <dbReference type="ARBA" id="ARBA00022989"/>
    </source>
</evidence>
<feature type="transmembrane region" description="Helical" evidence="7">
    <location>
        <begin position="66"/>
        <end position="82"/>
    </location>
</feature>
<feature type="transmembrane region" description="Helical" evidence="7">
    <location>
        <begin position="12"/>
        <end position="32"/>
    </location>
</feature>
<keyword evidence="5 7" id="KW-1133">Transmembrane helix</keyword>
<evidence type="ECO:0000256" key="2">
    <source>
        <dbReference type="ARBA" id="ARBA00022448"/>
    </source>
</evidence>
<proteinExistence type="predicted"/>
<gene>
    <name evidence="8" type="ORF">AAIA72_00050</name>
</gene>
<protein>
    <submittedName>
        <fullName evidence="8">Energy-coupling factor ABC transporter permease</fullName>
    </submittedName>
</protein>
<evidence type="ECO:0000313" key="8">
    <source>
        <dbReference type="EMBL" id="XDT72416.1"/>
    </source>
</evidence>
<dbReference type="AlphaFoldDB" id="A0AB39UVV3"/>
<accession>A0AB39UVV3</accession>
<dbReference type="InterPro" id="IPR002751">
    <property type="entry name" value="CbiM/NikMN"/>
</dbReference>
<evidence type="ECO:0000256" key="6">
    <source>
        <dbReference type="ARBA" id="ARBA00023136"/>
    </source>
</evidence>
<dbReference type="Gene3D" id="1.10.1760.20">
    <property type="match status" value="1"/>
</dbReference>
<dbReference type="Pfam" id="PF01891">
    <property type="entry name" value="CbiM"/>
    <property type="match status" value="1"/>
</dbReference>
<keyword evidence="4 7" id="KW-0812">Transmembrane</keyword>
<feature type="transmembrane region" description="Helical" evidence="7">
    <location>
        <begin position="114"/>
        <end position="130"/>
    </location>
</feature>
<feature type="transmembrane region" description="Helical" evidence="7">
    <location>
        <begin position="44"/>
        <end position="60"/>
    </location>
</feature>
<dbReference type="RefSeq" id="WP_369601424.1">
    <property type="nucleotide sequence ID" value="NZ_CP154858.1"/>
</dbReference>
<feature type="transmembrane region" description="Helical" evidence="7">
    <location>
        <begin position="142"/>
        <end position="167"/>
    </location>
</feature>
<sequence>MVFHQSPISEWPYALAFLIWMLIGAVSLRTILRYQLYTVEKGQHLFFGNVVGLALLWKLAAPFGDGAISIHFLGLGAAWLMLGEAMAFIALNAALAVHALMGMLSWSAIPVDGLLLSLALLPPVFLRGWLAGRSWSNPLVFIWLNGFLGSILGILLVMGCGSLLAWISWPHIQDNLGLLLPYAILLGFGEGFLNGTLASALVIFVPGWLYSMRGLREL</sequence>
<keyword evidence="3" id="KW-1003">Cell membrane</keyword>
<comment type="subcellular location">
    <subcellularLocation>
        <location evidence="1">Cell membrane</location>
        <topology evidence="1">Multi-pass membrane protein</topology>
    </subcellularLocation>
</comment>
<evidence type="ECO:0000256" key="1">
    <source>
        <dbReference type="ARBA" id="ARBA00004651"/>
    </source>
</evidence>
<evidence type="ECO:0000256" key="3">
    <source>
        <dbReference type="ARBA" id="ARBA00022475"/>
    </source>
</evidence>
<dbReference type="GO" id="GO:0005886">
    <property type="term" value="C:plasma membrane"/>
    <property type="evidence" value="ECO:0007669"/>
    <property type="project" value="UniProtKB-SubCell"/>
</dbReference>
<keyword evidence="2" id="KW-0813">Transport</keyword>
<dbReference type="KEGG" id="tcd:AAIA72_00050"/>
<keyword evidence="6 7" id="KW-0472">Membrane</keyword>
<evidence type="ECO:0000256" key="7">
    <source>
        <dbReference type="SAM" id="Phobius"/>
    </source>
</evidence>
<evidence type="ECO:0000256" key="4">
    <source>
        <dbReference type="ARBA" id="ARBA00022692"/>
    </source>
</evidence>
<reference evidence="8" key="1">
    <citation type="submission" date="2024-05" db="EMBL/GenBank/DDBJ databases">
        <title>Genome sequencing of novel strain.</title>
        <authorList>
            <person name="Ganbat D."/>
            <person name="Ganbat S."/>
            <person name="Lee S.-J."/>
        </authorList>
    </citation>
    <scope>NUCLEOTIDE SEQUENCE</scope>
    <source>
        <strain evidence="8">SMD15-11</strain>
    </source>
</reference>